<keyword evidence="2" id="KW-1185">Reference proteome</keyword>
<evidence type="ECO:0000313" key="2">
    <source>
        <dbReference type="Proteomes" id="UP001212602"/>
    </source>
</evidence>
<name>A0AAE3N8J7_9BURK</name>
<accession>A0AAE3N8J7</accession>
<sequence length="69" mass="7287">MQAMPNAFQVLSHPSLDQAGGGSVPVAAHPSHLVQSAELLQGQKTIGIMHNGSLYRLQATKLGKLILTK</sequence>
<reference evidence="1" key="1">
    <citation type="submission" date="2023-01" db="EMBL/GenBank/DDBJ databases">
        <title>Xenophilus mangrovi sp. nov., isolated from soil of Mangrove nature reserve.</title>
        <authorList>
            <person name="Xu S."/>
            <person name="Liu Z."/>
            <person name="Xu Y."/>
        </authorList>
    </citation>
    <scope>NUCLEOTIDE SEQUENCE</scope>
    <source>
        <strain evidence="1">YW8</strain>
    </source>
</reference>
<comment type="caution">
    <text evidence="1">The sequence shown here is derived from an EMBL/GenBank/DDBJ whole genome shotgun (WGS) entry which is preliminary data.</text>
</comment>
<dbReference type="Gene3D" id="2.10.70.10">
    <property type="entry name" value="Complement Module, domain 1"/>
    <property type="match status" value="1"/>
</dbReference>
<proteinExistence type="predicted"/>
<dbReference type="InterPro" id="IPR019600">
    <property type="entry name" value="Hemin_uptake_protein_HemP"/>
</dbReference>
<gene>
    <name evidence="1" type="ORF">PGB34_08080</name>
</gene>
<dbReference type="EMBL" id="JAQIPB010000002">
    <property type="protein sequence ID" value="MDA7416321.1"/>
    <property type="molecule type" value="Genomic_DNA"/>
</dbReference>
<dbReference type="Proteomes" id="UP001212602">
    <property type="component" value="Unassembled WGS sequence"/>
</dbReference>
<evidence type="ECO:0000313" key="1">
    <source>
        <dbReference type="EMBL" id="MDA7416321.1"/>
    </source>
</evidence>
<organism evidence="1 2">
    <name type="scientific">Xenophilus arseniciresistens</name>
    <dbReference type="NCBI Taxonomy" id="1283306"/>
    <lineage>
        <taxon>Bacteria</taxon>
        <taxon>Pseudomonadati</taxon>
        <taxon>Pseudomonadota</taxon>
        <taxon>Betaproteobacteria</taxon>
        <taxon>Burkholderiales</taxon>
        <taxon>Comamonadaceae</taxon>
        <taxon>Xenophilus</taxon>
    </lineage>
</organism>
<protein>
    <submittedName>
        <fullName evidence="1">Hemin uptake protein HemP</fullName>
    </submittedName>
</protein>
<dbReference type="AlphaFoldDB" id="A0AAE3N8J7"/>
<dbReference type="Pfam" id="PF10636">
    <property type="entry name" value="hemP"/>
    <property type="match status" value="1"/>
</dbReference>
<dbReference type="RefSeq" id="WP_271427545.1">
    <property type="nucleotide sequence ID" value="NZ_JAQIPB010000002.1"/>
</dbReference>